<proteinExistence type="predicted"/>
<dbReference type="Pfam" id="PF14398">
    <property type="entry name" value="ATPgrasp_YheCD"/>
    <property type="match status" value="1"/>
</dbReference>
<organism evidence="1 2">
    <name type="scientific">Paenibacillus plantarum</name>
    <dbReference type="NCBI Taxonomy" id="2654975"/>
    <lineage>
        <taxon>Bacteria</taxon>
        <taxon>Bacillati</taxon>
        <taxon>Bacillota</taxon>
        <taxon>Bacilli</taxon>
        <taxon>Bacillales</taxon>
        <taxon>Paenibacillaceae</taxon>
        <taxon>Paenibacillus</taxon>
    </lineage>
</organism>
<dbReference type="Gene3D" id="3.30.470.20">
    <property type="entry name" value="ATP-grasp fold, B domain"/>
    <property type="match status" value="1"/>
</dbReference>
<reference evidence="1 2" key="1">
    <citation type="submission" date="2019-10" db="EMBL/GenBank/DDBJ databases">
        <title>Description of Paenibacillus humi sp. nov.</title>
        <authorList>
            <person name="Carlier A."/>
            <person name="Qi S."/>
        </authorList>
    </citation>
    <scope>NUCLEOTIDE SEQUENCE [LARGE SCALE GENOMIC DNA]</scope>
    <source>
        <strain evidence="1 2">LMG 31461</strain>
    </source>
</reference>
<dbReference type="Gene3D" id="3.30.1490.20">
    <property type="entry name" value="ATP-grasp fold, A domain"/>
    <property type="match status" value="1"/>
</dbReference>
<dbReference type="InterPro" id="IPR013815">
    <property type="entry name" value="ATP_grasp_subdomain_1"/>
</dbReference>
<protein>
    <submittedName>
        <fullName evidence="1">YheC/YheD family protein</fullName>
    </submittedName>
</protein>
<comment type="caution">
    <text evidence="1">The sequence shown here is derived from an EMBL/GenBank/DDBJ whole genome shotgun (WGS) entry which is preliminary data.</text>
</comment>
<dbReference type="InterPro" id="IPR026838">
    <property type="entry name" value="YheC/D"/>
</dbReference>
<name>A0ABX1X470_9BACL</name>
<gene>
    <name evidence="1" type="ORF">GC096_03925</name>
</gene>
<accession>A0ABX1X470</accession>
<dbReference type="SUPFAM" id="SSF56059">
    <property type="entry name" value="Glutathione synthetase ATP-binding domain-like"/>
    <property type="match status" value="1"/>
</dbReference>
<dbReference type="Proteomes" id="UP000653578">
    <property type="component" value="Unassembled WGS sequence"/>
</dbReference>
<sequence>MGICPCFRRKYQHLYKQVLFFFHKLRVIPLSANIQAPIREGVKSMSNPYVGILVNDSLFAGIPLGNTQYEAIRFYEDAGKLYGLTPCYFRIHDVHMKTMKVHAYVKDGQHFKRKWSDLPKVIHNRAIYLDSSSTRILEAWTKKGVTLFNRWNRYSKMRIHEILLKNESIRPHLPCTFLATIENVKAMMDSYDSLIIKPTNSSIGRGVMKLERQGNLWKLLYPVNMKLKNRTWRTLRFRQHLPKLLRRRIVRSSYMVQQCLPLATVDGSPFDLRVSVQRGTDGAWGVTGMIAKVASRKHFLTNVAQGGRVISLSDILKNHYPQLDPETVCLQMANFALLVAQHLSTELPNLADLGLDIAMTNEGFPLFIERNN</sequence>
<dbReference type="EMBL" id="WHNY01000009">
    <property type="protein sequence ID" value="NOU63194.1"/>
    <property type="molecule type" value="Genomic_DNA"/>
</dbReference>
<evidence type="ECO:0000313" key="2">
    <source>
        <dbReference type="Proteomes" id="UP000653578"/>
    </source>
</evidence>
<evidence type="ECO:0000313" key="1">
    <source>
        <dbReference type="EMBL" id="NOU63194.1"/>
    </source>
</evidence>
<dbReference type="Gene3D" id="3.40.50.20">
    <property type="match status" value="1"/>
</dbReference>
<keyword evidence="2" id="KW-1185">Reference proteome</keyword>